<dbReference type="PANTHER" id="PTHR37460">
    <property type="entry name" value="ENDONUCLEASE III"/>
    <property type="match status" value="1"/>
</dbReference>
<dbReference type="GO" id="GO:0004519">
    <property type="term" value="F:endonuclease activity"/>
    <property type="evidence" value="ECO:0007669"/>
    <property type="project" value="UniProtKB-KW"/>
</dbReference>
<feature type="domain" description="GIY-YIG" evidence="1">
    <location>
        <begin position="28"/>
        <end position="123"/>
    </location>
</feature>
<dbReference type="PANTHER" id="PTHR37460:SF1">
    <property type="entry name" value="ENDONUCLEASE III"/>
    <property type="match status" value="1"/>
</dbReference>
<sequence length="140" mass="16140">MIKYEGRVGIKGSYIILLENSHDKELEVGKLGEIYFRRGFYAYVGSAMSGIEARIARHLRVEKKTFWHIDYILPEMKVLGLIFAELDAKYECVLAEELSSSFDIIDSFGSSDCKCRSHLFFCPDYERLHKGAFRAFLLIP</sequence>
<accession>A0A1F2P8A5</accession>
<dbReference type="Pfam" id="PF01986">
    <property type="entry name" value="DUF123"/>
    <property type="match status" value="1"/>
</dbReference>
<evidence type="ECO:0000313" key="3">
    <source>
        <dbReference type="Proteomes" id="UP000186940"/>
    </source>
</evidence>
<keyword evidence="2" id="KW-0378">Hydrolase</keyword>
<dbReference type="Proteomes" id="UP000186940">
    <property type="component" value="Unassembled WGS sequence"/>
</dbReference>
<keyword evidence="2" id="KW-0540">Nuclease</keyword>
<organism evidence="2 3">
    <name type="scientific">Candidatus Syntropharchaeum caldarium</name>
    <dbReference type="NCBI Taxonomy" id="1838285"/>
    <lineage>
        <taxon>Archaea</taxon>
        <taxon>Methanobacteriati</taxon>
        <taxon>Methanobacteriota</taxon>
        <taxon>Stenosarchaea group</taxon>
        <taxon>Methanomicrobia</taxon>
        <taxon>Methanosarcinales</taxon>
        <taxon>ANME-2 cluster</taxon>
        <taxon>Candidatus Syntropharchaeum</taxon>
    </lineage>
</organism>
<dbReference type="AlphaFoldDB" id="A0A1F2P8A5"/>
<dbReference type="SMART" id="SM00465">
    <property type="entry name" value="GIYc"/>
    <property type="match status" value="1"/>
</dbReference>
<comment type="caution">
    <text evidence="2">The sequence shown here is derived from an EMBL/GenBank/DDBJ whole genome shotgun (WGS) entry which is preliminary data.</text>
</comment>
<keyword evidence="2" id="KW-0255">Endonuclease</keyword>
<evidence type="ECO:0000313" key="2">
    <source>
        <dbReference type="EMBL" id="OFV67559.1"/>
    </source>
</evidence>
<dbReference type="InterPro" id="IPR000305">
    <property type="entry name" value="GIY-YIG_endonuc"/>
</dbReference>
<dbReference type="STRING" id="1838285.SCAL_001477"/>
<evidence type="ECO:0000259" key="1">
    <source>
        <dbReference type="SMART" id="SM00465"/>
    </source>
</evidence>
<proteinExistence type="predicted"/>
<gene>
    <name evidence="2" type="ORF">SCAL_001477</name>
</gene>
<reference evidence="2" key="1">
    <citation type="submission" date="2016-05" db="EMBL/GenBank/DDBJ databases">
        <title>Microbial consortia oxidize butane by reversing methanogenesis.</title>
        <authorList>
            <person name="Laso-Perez R."/>
            <person name="Richter M."/>
            <person name="Wegener G."/>
            <person name="Musat F."/>
        </authorList>
    </citation>
    <scope>NUCLEOTIDE SEQUENCE [LARGE SCALE GENOMIC DNA]</scope>
    <source>
        <strain evidence="2">BOX2</strain>
    </source>
</reference>
<name>A0A1F2P8A5_9EURY</name>
<dbReference type="CDD" id="cd10441">
    <property type="entry name" value="GIY-YIG_COG1833"/>
    <property type="match status" value="1"/>
</dbReference>
<dbReference type="EMBL" id="LYOS01000004">
    <property type="protein sequence ID" value="OFV67559.1"/>
    <property type="molecule type" value="Genomic_DNA"/>
</dbReference>
<protein>
    <submittedName>
        <fullName evidence="2">Endonuclease</fullName>
    </submittedName>
</protein>
<keyword evidence="3" id="KW-1185">Reference proteome</keyword>
<dbReference type="InterPro" id="IPR002837">
    <property type="entry name" value="DUF123"/>
</dbReference>